<proteinExistence type="predicted"/>
<dbReference type="AlphaFoldDB" id="A0AAD4KR93"/>
<feature type="transmembrane region" description="Helical" evidence="2">
    <location>
        <begin position="94"/>
        <end position="116"/>
    </location>
</feature>
<evidence type="ECO:0000256" key="2">
    <source>
        <dbReference type="SAM" id="Phobius"/>
    </source>
</evidence>
<feature type="compositionally biased region" description="Polar residues" evidence="1">
    <location>
        <begin position="1"/>
        <end position="18"/>
    </location>
</feature>
<accession>A0AAD4KR93</accession>
<feature type="region of interest" description="Disordered" evidence="1">
    <location>
        <begin position="1"/>
        <end position="26"/>
    </location>
</feature>
<dbReference type="Proteomes" id="UP001201262">
    <property type="component" value="Unassembled WGS sequence"/>
</dbReference>
<sequence>MSSSDCSKSNGQLLQPQTTREDNKIESQELSQFLENTGETVPTTFSQRFRARVSRYWPQYIIGIISYNIAIYAAEEISPRITEKLGIEGYWGRWICFVAVGITVFFIGPITLNTLFPALRNR</sequence>
<evidence type="ECO:0000313" key="3">
    <source>
        <dbReference type="EMBL" id="KAH8698659.1"/>
    </source>
</evidence>
<keyword evidence="2" id="KW-0812">Transmembrane</keyword>
<dbReference type="RefSeq" id="XP_046073123.1">
    <property type="nucleotide sequence ID" value="XM_046215898.1"/>
</dbReference>
<reference evidence="3" key="1">
    <citation type="submission" date="2021-12" db="EMBL/GenBank/DDBJ databases">
        <title>Convergent genome expansion in fungi linked to evolution of root-endophyte symbiosis.</title>
        <authorList>
            <consortium name="DOE Joint Genome Institute"/>
            <person name="Ke Y.-H."/>
            <person name="Bonito G."/>
            <person name="Liao H.-L."/>
            <person name="Looney B."/>
            <person name="Rojas-Flechas A."/>
            <person name="Nash J."/>
            <person name="Hameed K."/>
            <person name="Schadt C."/>
            <person name="Martin F."/>
            <person name="Crous P.W."/>
            <person name="Miettinen O."/>
            <person name="Magnuson J.K."/>
            <person name="Labbe J."/>
            <person name="Jacobson D."/>
            <person name="Doktycz M.J."/>
            <person name="Veneault-Fourrey C."/>
            <person name="Kuo A."/>
            <person name="Mondo S."/>
            <person name="Calhoun S."/>
            <person name="Riley R."/>
            <person name="Ohm R."/>
            <person name="LaButti K."/>
            <person name="Andreopoulos B."/>
            <person name="Pangilinan J."/>
            <person name="Nolan M."/>
            <person name="Tritt A."/>
            <person name="Clum A."/>
            <person name="Lipzen A."/>
            <person name="Daum C."/>
            <person name="Barry K."/>
            <person name="Grigoriev I.V."/>
            <person name="Vilgalys R."/>
        </authorList>
    </citation>
    <scope>NUCLEOTIDE SEQUENCE</scope>
    <source>
        <strain evidence="3">PMI_201</strain>
    </source>
</reference>
<feature type="transmembrane region" description="Helical" evidence="2">
    <location>
        <begin position="56"/>
        <end position="74"/>
    </location>
</feature>
<gene>
    <name evidence="3" type="ORF">BGW36DRAFT_376564</name>
</gene>
<dbReference type="GeneID" id="70246185"/>
<organism evidence="3 4">
    <name type="scientific">Talaromyces proteolyticus</name>
    <dbReference type="NCBI Taxonomy" id="1131652"/>
    <lineage>
        <taxon>Eukaryota</taxon>
        <taxon>Fungi</taxon>
        <taxon>Dikarya</taxon>
        <taxon>Ascomycota</taxon>
        <taxon>Pezizomycotina</taxon>
        <taxon>Eurotiomycetes</taxon>
        <taxon>Eurotiomycetidae</taxon>
        <taxon>Eurotiales</taxon>
        <taxon>Trichocomaceae</taxon>
        <taxon>Talaromyces</taxon>
        <taxon>Talaromyces sect. Bacilispori</taxon>
    </lineage>
</organism>
<name>A0AAD4KR93_9EURO</name>
<evidence type="ECO:0000313" key="4">
    <source>
        <dbReference type="Proteomes" id="UP001201262"/>
    </source>
</evidence>
<protein>
    <submittedName>
        <fullName evidence="3">Uncharacterized protein</fullName>
    </submittedName>
</protein>
<evidence type="ECO:0000256" key="1">
    <source>
        <dbReference type="SAM" id="MobiDB-lite"/>
    </source>
</evidence>
<keyword evidence="2" id="KW-1133">Transmembrane helix</keyword>
<comment type="caution">
    <text evidence="3">The sequence shown here is derived from an EMBL/GenBank/DDBJ whole genome shotgun (WGS) entry which is preliminary data.</text>
</comment>
<dbReference type="EMBL" id="JAJTJA010000005">
    <property type="protein sequence ID" value="KAH8698659.1"/>
    <property type="molecule type" value="Genomic_DNA"/>
</dbReference>
<keyword evidence="2" id="KW-0472">Membrane</keyword>
<keyword evidence="4" id="KW-1185">Reference proteome</keyword>